<reference evidence="1" key="1">
    <citation type="submission" date="2020-11" db="EMBL/GenBank/DDBJ databases">
        <authorList>
            <person name="Whitehead M."/>
        </authorList>
    </citation>
    <scope>NUCLEOTIDE SEQUENCE</scope>
    <source>
        <strain evidence="1">EGII</strain>
    </source>
</reference>
<evidence type="ECO:0000313" key="2">
    <source>
        <dbReference type="Proteomes" id="UP000606786"/>
    </source>
</evidence>
<protein>
    <submittedName>
        <fullName evidence="1">(Mediterranean fruit fly) hypothetical protein</fullName>
    </submittedName>
</protein>
<accession>A0A811V8K4</accession>
<sequence>MLAGFILVGTLDMCSPDGTITRDVAVYDCPQELNKLSKLNRVIAEKRRNDVRNEWTEQLATAATGNGGVQLTAIMMATVQL</sequence>
<dbReference type="EMBL" id="CAJHJT010000056">
    <property type="protein sequence ID" value="CAD7011660.1"/>
    <property type="molecule type" value="Genomic_DNA"/>
</dbReference>
<dbReference type="AlphaFoldDB" id="A0A811V8K4"/>
<organism evidence="1 2">
    <name type="scientific">Ceratitis capitata</name>
    <name type="common">Mediterranean fruit fly</name>
    <name type="synonym">Tephritis capitata</name>
    <dbReference type="NCBI Taxonomy" id="7213"/>
    <lineage>
        <taxon>Eukaryota</taxon>
        <taxon>Metazoa</taxon>
        <taxon>Ecdysozoa</taxon>
        <taxon>Arthropoda</taxon>
        <taxon>Hexapoda</taxon>
        <taxon>Insecta</taxon>
        <taxon>Pterygota</taxon>
        <taxon>Neoptera</taxon>
        <taxon>Endopterygota</taxon>
        <taxon>Diptera</taxon>
        <taxon>Brachycera</taxon>
        <taxon>Muscomorpha</taxon>
        <taxon>Tephritoidea</taxon>
        <taxon>Tephritidae</taxon>
        <taxon>Ceratitis</taxon>
        <taxon>Ceratitis</taxon>
    </lineage>
</organism>
<gene>
    <name evidence="1" type="ORF">CCAP1982_LOCUS19746</name>
</gene>
<proteinExistence type="predicted"/>
<dbReference type="Proteomes" id="UP000606786">
    <property type="component" value="Unassembled WGS sequence"/>
</dbReference>
<evidence type="ECO:0000313" key="1">
    <source>
        <dbReference type="EMBL" id="CAD7011660.1"/>
    </source>
</evidence>
<keyword evidence="2" id="KW-1185">Reference proteome</keyword>
<comment type="caution">
    <text evidence="1">The sequence shown here is derived from an EMBL/GenBank/DDBJ whole genome shotgun (WGS) entry which is preliminary data.</text>
</comment>
<name>A0A811V8K4_CERCA</name>